<keyword evidence="1" id="KW-0812">Transmembrane</keyword>
<evidence type="ECO:0000256" key="1">
    <source>
        <dbReference type="SAM" id="Phobius"/>
    </source>
</evidence>
<accession>A0AAE0XJR5</accession>
<keyword evidence="1" id="KW-1133">Transmembrane helix</keyword>
<gene>
    <name evidence="2" type="ORF">B0T22DRAFT_71164</name>
</gene>
<dbReference type="AlphaFoldDB" id="A0AAE0XJR5"/>
<protein>
    <submittedName>
        <fullName evidence="2">Uncharacterized protein</fullName>
    </submittedName>
</protein>
<evidence type="ECO:0000313" key="2">
    <source>
        <dbReference type="EMBL" id="KAK3694431.1"/>
    </source>
</evidence>
<reference evidence="2" key="2">
    <citation type="submission" date="2023-06" db="EMBL/GenBank/DDBJ databases">
        <authorList>
            <consortium name="Lawrence Berkeley National Laboratory"/>
            <person name="Haridas S."/>
            <person name="Hensen N."/>
            <person name="Bonometti L."/>
            <person name="Westerberg I."/>
            <person name="Brannstrom I.O."/>
            <person name="Guillou S."/>
            <person name="Cros-Aarteil S."/>
            <person name="Calhoun S."/>
            <person name="Kuo A."/>
            <person name="Mondo S."/>
            <person name="Pangilinan J."/>
            <person name="Riley R."/>
            <person name="Labutti K."/>
            <person name="Andreopoulos B."/>
            <person name="Lipzen A."/>
            <person name="Chen C."/>
            <person name="Yanf M."/>
            <person name="Daum C."/>
            <person name="Ng V."/>
            <person name="Clum A."/>
            <person name="Steindorff A."/>
            <person name="Ohm R."/>
            <person name="Martin F."/>
            <person name="Silar P."/>
            <person name="Natvig D."/>
            <person name="Lalanne C."/>
            <person name="Gautier V."/>
            <person name="Ament-Velasquez S.L."/>
            <person name="Kruys A."/>
            <person name="Hutchinson M.I."/>
            <person name="Powell A.J."/>
            <person name="Barry K."/>
            <person name="Miller A.N."/>
            <person name="Grigoriev I.V."/>
            <person name="Debuchy R."/>
            <person name="Gladieux P."/>
            <person name="Thoren M.H."/>
            <person name="Johannesson H."/>
        </authorList>
    </citation>
    <scope>NUCLEOTIDE SEQUENCE</scope>
    <source>
        <strain evidence="2">CBS 314.62</strain>
    </source>
</reference>
<keyword evidence="3" id="KW-1185">Reference proteome</keyword>
<feature type="transmembrane region" description="Helical" evidence="1">
    <location>
        <begin position="101"/>
        <end position="119"/>
    </location>
</feature>
<dbReference type="Proteomes" id="UP001270362">
    <property type="component" value="Unassembled WGS sequence"/>
</dbReference>
<sequence length="188" mass="20700">MYTIAGGGAWDACSMSIEPPRLLSSGRRRFHSYSSGSFPSCACFGRLLLVSSLLRPAFACIRFHFSCLGSSLYHKHSLHPRCRCSGNFHHTAARRRTVSRLVISFLLGSFSFLITPASAREYLVFSSHPTLLMRKFDGRDEANEASCETTDNLKNEGHIRGVFEQGYHHGGQVSVSLIGSERGGVGLL</sequence>
<name>A0AAE0XJR5_9PEZI</name>
<proteinExistence type="predicted"/>
<reference evidence="2" key="1">
    <citation type="journal article" date="2023" name="Mol. Phylogenet. Evol.">
        <title>Genome-scale phylogeny and comparative genomics of the fungal order Sordariales.</title>
        <authorList>
            <person name="Hensen N."/>
            <person name="Bonometti L."/>
            <person name="Westerberg I."/>
            <person name="Brannstrom I.O."/>
            <person name="Guillou S."/>
            <person name="Cros-Aarteil S."/>
            <person name="Calhoun S."/>
            <person name="Haridas S."/>
            <person name="Kuo A."/>
            <person name="Mondo S."/>
            <person name="Pangilinan J."/>
            <person name="Riley R."/>
            <person name="LaButti K."/>
            <person name="Andreopoulos B."/>
            <person name="Lipzen A."/>
            <person name="Chen C."/>
            <person name="Yan M."/>
            <person name="Daum C."/>
            <person name="Ng V."/>
            <person name="Clum A."/>
            <person name="Steindorff A."/>
            <person name="Ohm R.A."/>
            <person name="Martin F."/>
            <person name="Silar P."/>
            <person name="Natvig D.O."/>
            <person name="Lalanne C."/>
            <person name="Gautier V."/>
            <person name="Ament-Velasquez S.L."/>
            <person name="Kruys A."/>
            <person name="Hutchinson M.I."/>
            <person name="Powell A.J."/>
            <person name="Barry K."/>
            <person name="Miller A.N."/>
            <person name="Grigoriev I.V."/>
            <person name="Debuchy R."/>
            <person name="Gladieux P."/>
            <person name="Hiltunen Thoren M."/>
            <person name="Johannesson H."/>
        </authorList>
    </citation>
    <scope>NUCLEOTIDE SEQUENCE</scope>
    <source>
        <strain evidence="2">CBS 314.62</strain>
    </source>
</reference>
<dbReference type="EMBL" id="JAULSO010000001">
    <property type="protein sequence ID" value="KAK3694431.1"/>
    <property type="molecule type" value="Genomic_DNA"/>
</dbReference>
<keyword evidence="1" id="KW-0472">Membrane</keyword>
<organism evidence="2 3">
    <name type="scientific">Podospora appendiculata</name>
    <dbReference type="NCBI Taxonomy" id="314037"/>
    <lineage>
        <taxon>Eukaryota</taxon>
        <taxon>Fungi</taxon>
        <taxon>Dikarya</taxon>
        <taxon>Ascomycota</taxon>
        <taxon>Pezizomycotina</taxon>
        <taxon>Sordariomycetes</taxon>
        <taxon>Sordariomycetidae</taxon>
        <taxon>Sordariales</taxon>
        <taxon>Podosporaceae</taxon>
        <taxon>Podospora</taxon>
    </lineage>
</organism>
<comment type="caution">
    <text evidence="2">The sequence shown here is derived from an EMBL/GenBank/DDBJ whole genome shotgun (WGS) entry which is preliminary data.</text>
</comment>
<evidence type="ECO:0000313" key="3">
    <source>
        <dbReference type="Proteomes" id="UP001270362"/>
    </source>
</evidence>